<evidence type="ECO:0000313" key="3">
    <source>
        <dbReference type="Proteomes" id="UP001560045"/>
    </source>
</evidence>
<keyword evidence="1" id="KW-0812">Transmembrane</keyword>
<protein>
    <recommendedName>
        <fullName evidence="4">Peptide/nickel transport system permease protein</fullName>
    </recommendedName>
</protein>
<sequence length="54" mass="6067">MYRWIWRHLPGGTASRATLALLLATTVCALLLFVVFPWVEPRLPFSAVTVDPGR</sequence>
<evidence type="ECO:0000313" key="2">
    <source>
        <dbReference type="EMBL" id="MEX5720489.1"/>
    </source>
</evidence>
<reference evidence="2 3" key="1">
    <citation type="submission" date="2024-06" db="EMBL/GenBank/DDBJ databases">
        <title>Draft genome sequence of Geodermatophilus badlandi, a novel member of the Geodermatophilaceae isolated from badland sedimentary rocks in the Red desert, Wyoming, USA.</title>
        <authorList>
            <person name="Ben Tekaya S."/>
            <person name="Nouioui I."/>
            <person name="Flores G.M."/>
            <person name="Shaal M.N."/>
            <person name="Bredoire F."/>
            <person name="Basile F."/>
            <person name="Van Diepen L."/>
            <person name="Ward N.L."/>
        </authorList>
    </citation>
    <scope>NUCLEOTIDE SEQUENCE [LARGE SCALE GENOMIC DNA]</scope>
    <source>
        <strain evidence="2 3">WL48A</strain>
    </source>
</reference>
<dbReference type="EMBL" id="JBFNXQ010000073">
    <property type="protein sequence ID" value="MEX5720489.1"/>
    <property type="molecule type" value="Genomic_DNA"/>
</dbReference>
<organism evidence="2 3">
    <name type="scientific">Geodermatophilus maliterrae</name>
    <dbReference type="NCBI Taxonomy" id="3162531"/>
    <lineage>
        <taxon>Bacteria</taxon>
        <taxon>Bacillati</taxon>
        <taxon>Actinomycetota</taxon>
        <taxon>Actinomycetes</taxon>
        <taxon>Geodermatophilales</taxon>
        <taxon>Geodermatophilaceae</taxon>
        <taxon>Geodermatophilus</taxon>
    </lineage>
</organism>
<feature type="transmembrane region" description="Helical" evidence="1">
    <location>
        <begin position="20"/>
        <end position="39"/>
    </location>
</feature>
<name>A0ABV3XIR7_9ACTN</name>
<keyword evidence="1" id="KW-0472">Membrane</keyword>
<dbReference type="Proteomes" id="UP001560045">
    <property type="component" value="Unassembled WGS sequence"/>
</dbReference>
<gene>
    <name evidence="2" type="ORF">ABQ292_19160</name>
</gene>
<keyword evidence="1" id="KW-1133">Transmembrane helix</keyword>
<evidence type="ECO:0000256" key="1">
    <source>
        <dbReference type="SAM" id="Phobius"/>
    </source>
</evidence>
<dbReference type="RefSeq" id="WP_369209311.1">
    <property type="nucleotide sequence ID" value="NZ_JBFNXQ010000073.1"/>
</dbReference>
<keyword evidence="3" id="KW-1185">Reference proteome</keyword>
<accession>A0ABV3XIR7</accession>
<comment type="caution">
    <text evidence="2">The sequence shown here is derived from an EMBL/GenBank/DDBJ whole genome shotgun (WGS) entry which is preliminary data.</text>
</comment>
<proteinExistence type="predicted"/>
<evidence type="ECO:0008006" key="4">
    <source>
        <dbReference type="Google" id="ProtNLM"/>
    </source>
</evidence>